<protein>
    <recommendedName>
        <fullName evidence="1">Endonuclease/exonuclease/phosphatase domain-containing protein</fullName>
    </recommendedName>
</protein>
<name>A0A7S3K3X5_9STRA</name>
<dbReference type="SUPFAM" id="SSF56219">
    <property type="entry name" value="DNase I-like"/>
    <property type="match status" value="1"/>
</dbReference>
<organism evidence="2">
    <name type="scientific">Aureoumbra lagunensis</name>
    <dbReference type="NCBI Taxonomy" id="44058"/>
    <lineage>
        <taxon>Eukaryota</taxon>
        <taxon>Sar</taxon>
        <taxon>Stramenopiles</taxon>
        <taxon>Ochrophyta</taxon>
        <taxon>Pelagophyceae</taxon>
        <taxon>Pelagomonadales</taxon>
        <taxon>Aureoumbra</taxon>
    </lineage>
</organism>
<dbReference type="EMBL" id="HBIJ01019350">
    <property type="protein sequence ID" value="CAE0371903.1"/>
    <property type="molecule type" value="Transcribed_RNA"/>
</dbReference>
<accession>A0A7S3K3X5</accession>
<dbReference type="AlphaFoldDB" id="A0A7S3K3X5"/>
<dbReference type="Pfam" id="PF03372">
    <property type="entry name" value="Exo_endo_phos"/>
    <property type="match status" value="1"/>
</dbReference>
<gene>
    <name evidence="2" type="ORF">ALAG00032_LOCUS12685</name>
</gene>
<dbReference type="InterPro" id="IPR005135">
    <property type="entry name" value="Endo/exonuclease/phosphatase"/>
</dbReference>
<evidence type="ECO:0000313" key="2">
    <source>
        <dbReference type="EMBL" id="CAE0371903.1"/>
    </source>
</evidence>
<dbReference type="Gene3D" id="3.60.10.10">
    <property type="entry name" value="Endonuclease/exonuclease/phosphatase"/>
    <property type="match status" value="1"/>
</dbReference>
<proteinExistence type="predicted"/>
<dbReference type="InterPro" id="IPR036691">
    <property type="entry name" value="Endo/exonu/phosph_ase_sf"/>
</dbReference>
<feature type="domain" description="Endonuclease/exonuclease/phosphatase" evidence="1">
    <location>
        <begin position="25"/>
        <end position="246"/>
    </location>
</feature>
<dbReference type="GO" id="GO:0003824">
    <property type="term" value="F:catalytic activity"/>
    <property type="evidence" value="ECO:0007669"/>
    <property type="project" value="InterPro"/>
</dbReference>
<evidence type="ECO:0000259" key="1">
    <source>
        <dbReference type="Pfam" id="PF03372"/>
    </source>
</evidence>
<sequence length="386" mass="43097">MLRVHSFCLSILAIKSCETFRLASFNCLAPIHRSVDEEESYDLREGDDIDLWLPRAHDLLSFMADALEGVDVICMQEWWFDTTWVSLFEETCGDEYQIISARRKGIHPHNGSPRSDGVATLISKSLNIEDTQTVDLSTGRVALIHQISSPNLPRIIIGNMHAPFPYDDNAKAIQIEHVHSVASAIEAMHPEVAIIAGDLNSGGKEPPAQLLTSNFGYTNVGAVDDLVTHRTHLGDDVQYDHIFVKHCVQEICTPPAEVKNRYLSEINFDRFDFPCSYSGWCPAFGVSDHIPVMVDIGFSKKDAQDSSPIDDHNLLPFFKQDQTSLDKLRGRWSKKHQIACAEKRKGNKQEQLTSRDSPPCKNINSQTGDCVKTSAPCVSACIEDDE</sequence>
<reference evidence="2" key="1">
    <citation type="submission" date="2021-01" db="EMBL/GenBank/DDBJ databases">
        <authorList>
            <person name="Corre E."/>
            <person name="Pelletier E."/>
            <person name="Niang G."/>
            <person name="Scheremetjew M."/>
            <person name="Finn R."/>
            <person name="Kale V."/>
            <person name="Holt S."/>
            <person name="Cochrane G."/>
            <person name="Meng A."/>
            <person name="Brown T."/>
            <person name="Cohen L."/>
        </authorList>
    </citation>
    <scope>NUCLEOTIDE SEQUENCE</scope>
    <source>
        <strain evidence="2">CCMP1510</strain>
    </source>
</reference>